<dbReference type="InterPro" id="IPR044861">
    <property type="entry name" value="IPNS-like_FE2OG_OXY"/>
</dbReference>
<dbReference type="InterPro" id="IPR005123">
    <property type="entry name" value="Oxoglu/Fe-dep_dioxygenase_dom"/>
</dbReference>
<dbReference type="RefSeq" id="XP_018735784.1">
    <property type="nucleotide sequence ID" value="XM_018878485.1"/>
</dbReference>
<gene>
    <name evidence="3" type="ORF">AWJ20_1593</name>
</gene>
<dbReference type="GO" id="GO:0044283">
    <property type="term" value="P:small molecule biosynthetic process"/>
    <property type="evidence" value="ECO:0007669"/>
    <property type="project" value="UniProtKB-ARBA"/>
</dbReference>
<reference evidence="3 4" key="1">
    <citation type="submission" date="2016-02" db="EMBL/GenBank/DDBJ databases">
        <title>Complete genome sequence and transcriptome regulation of the pentose utilising yeast Sugiyamaella lignohabitans.</title>
        <authorList>
            <person name="Bellasio M."/>
            <person name="Peymann A."/>
            <person name="Valli M."/>
            <person name="Sipitzky M."/>
            <person name="Graf A."/>
            <person name="Sauer M."/>
            <person name="Marx H."/>
            <person name="Mattanovich D."/>
        </authorList>
    </citation>
    <scope>NUCLEOTIDE SEQUENCE [LARGE SCALE GENOMIC DNA]</scope>
    <source>
        <strain evidence="3 4">CBS 10342</strain>
    </source>
</reference>
<dbReference type="Pfam" id="PF03171">
    <property type="entry name" value="2OG-FeII_Oxy"/>
    <property type="match status" value="1"/>
</dbReference>
<dbReference type="SUPFAM" id="SSF51197">
    <property type="entry name" value="Clavaminate synthase-like"/>
    <property type="match status" value="1"/>
</dbReference>
<sequence length="412" mass="47423">MTEVWSASKLAISESEKKLIDQKYNVRPFLQAPLSTVTNNVVNLQVIDLSKFTYGQDGLEIRRSLAAQLEKALTTQGFFSVIGHGFQEEKLEALRAFTQSVFELPQEIKDQYMAGERNSEEEKNKSLGIVRGAGFKPRGYWVFQNGVRDSLEHYNFRDMLHDDHFVKRHYPELVRSYLQEVAEFYRYLHYVVLRKILVLCDIILELREGTLWGNYFKVIENDLRNSGAGFGRFMQYYSTSQKDDEKSGKTWLRGHSDASGFTFLTSQPILSLQILDYQSNEWKYVNHVPSGLIVNVGDALKFLTGGYFKSCIHRVTTPPDDQRNFRRMTLVYFCDPALTTVIDPDGLESPKLRRQGISTPSNWQKITFEQWDEEKGKMLNTKEGDKKKPVPLFGRSSIIHLPANVAVTTDKL</sequence>
<evidence type="ECO:0000313" key="4">
    <source>
        <dbReference type="Proteomes" id="UP000189580"/>
    </source>
</evidence>
<evidence type="ECO:0000313" key="3">
    <source>
        <dbReference type="EMBL" id="ANB13307.1"/>
    </source>
</evidence>
<keyword evidence="1" id="KW-0408">Iron</keyword>
<dbReference type="PANTHER" id="PTHR47990">
    <property type="entry name" value="2-OXOGLUTARATE (2OG) AND FE(II)-DEPENDENT OXYGENASE SUPERFAMILY PROTEIN-RELATED"/>
    <property type="match status" value="1"/>
</dbReference>
<dbReference type="Proteomes" id="UP000189580">
    <property type="component" value="Chromosome a"/>
</dbReference>
<keyword evidence="1" id="KW-0560">Oxidoreductase</keyword>
<name>A0A161HK68_9ASCO</name>
<dbReference type="InterPro" id="IPR027443">
    <property type="entry name" value="IPNS-like_sf"/>
</dbReference>
<accession>A0A161HK68</accession>
<dbReference type="PROSITE" id="PS51471">
    <property type="entry name" value="FE2OG_OXY"/>
    <property type="match status" value="1"/>
</dbReference>
<evidence type="ECO:0000256" key="1">
    <source>
        <dbReference type="RuleBase" id="RU003682"/>
    </source>
</evidence>
<comment type="similarity">
    <text evidence="1">Belongs to the iron/ascorbate-dependent oxidoreductase family.</text>
</comment>
<evidence type="ECO:0000259" key="2">
    <source>
        <dbReference type="PROSITE" id="PS51471"/>
    </source>
</evidence>
<dbReference type="AlphaFoldDB" id="A0A161HK68"/>
<dbReference type="Gene3D" id="2.60.120.330">
    <property type="entry name" value="B-lactam Antibiotic, Isopenicillin N Synthase, Chain"/>
    <property type="match status" value="1"/>
</dbReference>
<dbReference type="Pfam" id="PF14226">
    <property type="entry name" value="DIOX_N"/>
    <property type="match status" value="1"/>
</dbReference>
<proteinExistence type="inferred from homology"/>
<keyword evidence="1" id="KW-0479">Metal-binding</keyword>
<dbReference type="InterPro" id="IPR050231">
    <property type="entry name" value="Iron_ascorbate_oxido_reductase"/>
</dbReference>
<keyword evidence="4" id="KW-1185">Reference proteome</keyword>
<feature type="domain" description="Fe2OG dioxygenase" evidence="2">
    <location>
        <begin position="224"/>
        <end position="336"/>
    </location>
</feature>
<dbReference type="GeneID" id="30033412"/>
<dbReference type="EMBL" id="CP014501">
    <property type="protein sequence ID" value="ANB13307.1"/>
    <property type="molecule type" value="Genomic_DNA"/>
</dbReference>
<protein>
    <recommendedName>
        <fullName evidence="2">Fe2OG dioxygenase domain-containing protein</fullName>
    </recommendedName>
</protein>
<organism evidence="3 4">
    <name type="scientific">Sugiyamaella lignohabitans</name>
    <dbReference type="NCBI Taxonomy" id="796027"/>
    <lineage>
        <taxon>Eukaryota</taxon>
        <taxon>Fungi</taxon>
        <taxon>Dikarya</taxon>
        <taxon>Ascomycota</taxon>
        <taxon>Saccharomycotina</taxon>
        <taxon>Dipodascomycetes</taxon>
        <taxon>Dipodascales</taxon>
        <taxon>Trichomonascaceae</taxon>
        <taxon>Sugiyamaella</taxon>
    </lineage>
</organism>
<dbReference type="GO" id="GO:0046872">
    <property type="term" value="F:metal ion binding"/>
    <property type="evidence" value="ECO:0007669"/>
    <property type="project" value="UniProtKB-KW"/>
</dbReference>
<dbReference type="OrthoDB" id="406156at2759"/>
<dbReference type="KEGG" id="slb:AWJ20_1593"/>
<dbReference type="GO" id="GO:0016491">
    <property type="term" value="F:oxidoreductase activity"/>
    <property type="evidence" value="ECO:0007669"/>
    <property type="project" value="UniProtKB-KW"/>
</dbReference>
<dbReference type="InterPro" id="IPR026992">
    <property type="entry name" value="DIOX_N"/>
</dbReference>